<evidence type="ECO:0000313" key="1">
    <source>
        <dbReference type="EMBL" id="NEM99442.1"/>
    </source>
</evidence>
<protein>
    <submittedName>
        <fullName evidence="1">Uncharacterized protein</fullName>
    </submittedName>
</protein>
<dbReference type="AlphaFoldDB" id="A0A6B3LRG9"/>
<comment type="caution">
    <text evidence="1">The sequence shown here is derived from an EMBL/GenBank/DDBJ whole genome shotgun (WGS) entry which is preliminary data.</text>
</comment>
<organism evidence="1 2">
    <name type="scientific">Pontibacter burrus</name>
    <dbReference type="NCBI Taxonomy" id="2704466"/>
    <lineage>
        <taxon>Bacteria</taxon>
        <taxon>Pseudomonadati</taxon>
        <taxon>Bacteroidota</taxon>
        <taxon>Cytophagia</taxon>
        <taxon>Cytophagales</taxon>
        <taxon>Hymenobacteraceae</taxon>
        <taxon>Pontibacter</taxon>
    </lineage>
</organism>
<evidence type="ECO:0000313" key="2">
    <source>
        <dbReference type="Proteomes" id="UP000474777"/>
    </source>
</evidence>
<reference evidence="1 2" key="1">
    <citation type="submission" date="2020-02" db="EMBL/GenBank/DDBJ databases">
        <authorList>
            <person name="Kim M.K."/>
        </authorList>
    </citation>
    <scope>NUCLEOTIDE SEQUENCE [LARGE SCALE GENOMIC DNA]</scope>
    <source>
        <strain evidence="1 2">BT327</strain>
    </source>
</reference>
<gene>
    <name evidence="1" type="ORF">GXP69_17220</name>
</gene>
<keyword evidence="2" id="KW-1185">Reference proteome</keyword>
<accession>A0A6B3LRG9</accession>
<dbReference type="EMBL" id="JAAGWD010000009">
    <property type="protein sequence ID" value="NEM99442.1"/>
    <property type="molecule type" value="Genomic_DNA"/>
</dbReference>
<dbReference type="RefSeq" id="WP_163916604.1">
    <property type="nucleotide sequence ID" value="NZ_JAAGWD010000009.1"/>
</dbReference>
<name>A0A6B3LRG9_9BACT</name>
<sequence length="74" mass="8593">MIYKDELQNKAMKLPVAEANYLSLELNANRSVVHYKFLRPVSQEESQHGLEFFTDCILGLKKELKNTKSHLNLD</sequence>
<proteinExistence type="predicted"/>
<dbReference type="Proteomes" id="UP000474777">
    <property type="component" value="Unassembled WGS sequence"/>
</dbReference>